<evidence type="ECO:0000313" key="7">
    <source>
        <dbReference type="Proteomes" id="UP000502498"/>
    </source>
</evidence>
<evidence type="ECO:0000256" key="2">
    <source>
        <dbReference type="ARBA" id="ARBA00023125"/>
    </source>
</evidence>
<evidence type="ECO:0000259" key="5">
    <source>
        <dbReference type="PROSITE" id="PS50977"/>
    </source>
</evidence>
<dbReference type="GO" id="GO:0000976">
    <property type="term" value="F:transcription cis-regulatory region binding"/>
    <property type="evidence" value="ECO:0007669"/>
    <property type="project" value="TreeGrafter"/>
</dbReference>
<dbReference type="EMBL" id="CP054038">
    <property type="protein sequence ID" value="QKJ18711.1"/>
    <property type="molecule type" value="Genomic_DNA"/>
</dbReference>
<dbReference type="PROSITE" id="PS01081">
    <property type="entry name" value="HTH_TETR_1"/>
    <property type="match status" value="1"/>
</dbReference>
<dbReference type="InterPro" id="IPR001647">
    <property type="entry name" value="HTH_TetR"/>
</dbReference>
<reference evidence="6 7" key="1">
    <citation type="submission" date="2020-05" db="EMBL/GenBank/DDBJ databases">
        <title>Strain PA2F3 complete genome.</title>
        <authorList>
            <person name="Kim Y.-S."/>
            <person name="Kim S.-J."/>
            <person name="Jung H.-k."/>
            <person name="Kim S.-E."/>
            <person name="Kim K.-H."/>
        </authorList>
    </citation>
    <scope>NUCLEOTIDE SEQUENCE [LARGE SCALE GENOMIC DNA]</scope>
    <source>
        <strain evidence="6 7">PA2F3</strain>
    </source>
</reference>
<dbReference type="Pfam" id="PF00440">
    <property type="entry name" value="TetR_N"/>
    <property type="match status" value="1"/>
</dbReference>
<dbReference type="RefSeq" id="WP_172989152.1">
    <property type="nucleotide sequence ID" value="NZ_CP054038.1"/>
</dbReference>
<sequence length="216" mass="24122">MNQSATGPRERRRTETTRTLISLARRATASTGLTGFTIEELCEQAGVSRRTFFNYFASKEDAVLGFALNLDTSDIEEMFVRMRPLTPPGELSSNLLTDFAALTEARWAALEIDHAAAAELMAAAEREPRLIAHMIERHRTDERNDITLVARREGVTDDDPRIVAMVQLVGHLARVAVPASLDPDHPQDFRDVLERHLAAVHALFTTQTMNDPESTR</sequence>
<proteinExistence type="predicted"/>
<evidence type="ECO:0000256" key="4">
    <source>
        <dbReference type="PROSITE-ProRule" id="PRU00335"/>
    </source>
</evidence>
<protein>
    <submittedName>
        <fullName evidence="6">Helix-turn-helix transcriptional regulator</fullName>
    </submittedName>
</protein>
<dbReference type="Gene3D" id="1.10.357.10">
    <property type="entry name" value="Tetracycline Repressor, domain 2"/>
    <property type="match status" value="1"/>
</dbReference>
<dbReference type="PANTHER" id="PTHR30055:SF238">
    <property type="entry name" value="MYCOFACTOCIN BIOSYNTHESIS TRANSCRIPTIONAL REGULATOR MFTR-RELATED"/>
    <property type="match status" value="1"/>
</dbReference>
<evidence type="ECO:0000256" key="3">
    <source>
        <dbReference type="ARBA" id="ARBA00023163"/>
    </source>
</evidence>
<dbReference type="PANTHER" id="PTHR30055">
    <property type="entry name" value="HTH-TYPE TRANSCRIPTIONAL REGULATOR RUTR"/>
    <property type="match status" value="1"/>
</dbReference>
<dbReference type="InterPro" id="IPR050109">
    <property type="entry name" value="HTH-type_TetR-like_transc_reg"/>
</dbReference>
<feature type="domain" description="HTH tetR-type" evidence="5">
    <location>
        <begin position="14"/>
        <end position="74"/>
    </location>
</feature>
<dbReference type="SUPFAM" id="SSF46689">
    <property type="entry name" value="Homeodomain-like"/>
    <property type="match status" value="1"/>
</dbReference>
<name>A0A7D4Q1A2_9MICO</name>
<evidence type="ECO:0000313" key="6">
    <source>
        <dbReference type="EMBL" id="QKJ18711.1"/>
    </source>
</evidence>
<dbReference type="PROSITE" id="PS50977">
    <property type="entry name" value="HTH_TETR_2"/>
    <property type="match status" value="1"/>
</dbReference>
<dbReference type="AlphaFoldDB" id="A0A7D4Q1A2"/>
<feature type="DNA-binding region" description="H-T-H motif" evidence="4">
    <location>
        <begin position="37"/>
        <end position="56"/>
    </location>
</feature>
<dbReference type="Proteomes" id="UP000502498">
    <property type="component" value="Chromosome"/>
</dbReference>
<dbReference type="GO" id="GO:0003700">
    <property type="term" value="F:DNA-binding transcription factor activity"/>
    <property type="evidence" value="ECO:0007669"/>
    <property type="project" value="TreeGrafter"/>
</dbReference>
<evidence type="ECO:0000256" key="1">
    <source>
        <dbReference type="ARBA" id="ARBA00023015"/>
    </source>
</evidence>
<keyword evidence="3" id="KW-0804">Transcription</keyword>
<keyword evidence="2 4" id="KW-0238">DNA-binding</keyword>
<dbReference type="InterPro" id="IPR023772">
    <property type="entry name" value="DNA-bd_HTH_TetR-type_CS"/>
</dbReference>
<gene>
    <name evidence="6" type="ORF">HQM25_04465</name>
</gene>
<keyword evidence="1" id="KW-0805">Transcription regulation</keyword>
<dbReference type="InterPro" id="IPR009057">
    <property type="entry name" value="Homeodomain-like_sf"/>
</dbReference>
<accession>A0A7D4Q1A2</accession>
<organism evidence="6 7">
    <name type="scientific">Microbacterium hominis</name>
    <dbReference type="NCBI Taxonomy" id="162426"/>
    <lineage>
        <taxon>Bacteria</taxon>
        <taxon>Bacillati</taxon>
        <taxon>Actinomycetota</taxon>
        <taxon>Actinomycetes</taxon>
        <taxon>Micrococcales</taxon>
        <taxon>Microbacteriaceae</taxon>
        <taxon>Microbacterium</taxon>
    </lineage>
</organism>